<dbReference type="Pfam" id="PF00072">
    <property type="entry name" value="Response_reg"/>
    <property type="match status" value="1"/>
</dbReference>
<dbReference type="InterPro" id="IPR001789">
    <property type="entry name" value="Sig_transdc_resp-reg_receiver"/>
</dbReference>
<name>A0A0F8ZAW4_9ZZZZ</name>
<dbReference type="InterPro" id="IPR027417">
    <property type="entry name" value="P-loop_NTPase"/>
</dbReference>
<dbReference type="CDD" id="cd00009">
    <property type="entry name" value="AAA"/>
    <property type="match status" value="1"/>
</dbReference>
<dbReference type="Gene3D" id="3.40.50.300">
    <property type="entry name" value="P-loop containing nucleotide triphosphate hydrolases"/>
    <property type="match status" value="1"/>
</dbReference>
<dbReference type="Gene3D" id="1.10.8.60">
    <property type="match status" value="1"/>
</dbReference>
<keyword evidence="1" id="KW-0547">Nucleotide-binding</keyword>
<dbReference type="Pfam" id="PF25601">
    <property type="entry name" value="AAA_lid_14"/>
    <property type="match status" value="1"/>
</dbReference>
<proteinExistence type="predicted"/>
<dbReference type="GO" id="GO:0005524">
    <property type="term" value="F:ATP binding"/>
    <property type="evidence" value="ECO:0007669"/>
    <property type="project" value="UniProtKB-KW"/>
</dbReference>
<dbReference type="GO" id="GO:0000160">
    <property type="term" value="P:phosphorelay signal transduction system"/>
    <property type="evidence" value="ECO:0007669"/>
    <property type="project" value="InterPro"/>
</dbReference>
<feature type="non-terminal residue" evidence="5">
    <location>
        <position position="430"/>
    </location>
</feature>
<feature type="non-terminal residue" evidence="5">
    <location>
        <position position="1"/>
    </location>
</feature>
<reference evidence="5" key="1">
    <citation type="journal article" date="2015" name="Nature">
        <title>Complex archaea that bridge the gap between prokaryotes and eukaryotes.</title>
        <authorList>
            <person name="Spang A."/>
            <person name="Saw J.H."/>
            <person name="Jorgensen S.L."/>
            <person name="Zaremba-Niedzwiedzka K."/>
            <person name="Martijn J."/>
            <person name="Lind A.E."/>
            <person name="van Eijk R."/>
            <person name="Schleper C."/>
            <person name="Guy L."/>
            <person name="Ettema T.J."/>
        </authorList>
    </citation>
    <scope>NUCLEOTIDE SEQUENCE</scope>
</reference>
<dbReference type="PANTHER" id="PTHR32071:SF13">
    <property type="entry name" value="RESPONSE REGULATOR HSFA"/>
    <property type="match status" value="1"/>
</dbReference>
<keyword evidence="2" id="KW-0067">ATP-binding</keyword>
<dbReference type="Pfam" id="PF00158">
    <property type="entry name" value="Sigma54_activat"/>
    <property type="match status" value="1"/>
</dbReference>
<evidence type="ECO:0000259" key="3">
    <source>
        <dbReference type="PROSITE" id="PS50045"/>
    </source>
</evidence>
<dbReference type="InterPro" id="IPR058031">
    <property type="entry name" value="AAA_lid_NorR"/>
</dbReference>
<evidence type="ECO:0000256" key="2">
    <source>
        <dbReference type="ARBA" id="ARBA00022840"/>
    </source>
</evidence>
<feature type="domain" description="Response regulatory" evidence="4">
    <location>
        <begin position="1"/>
        <end position="116"/>
    </location>
</feature>
<dbReference type="SUPFAM" id="SSF52172">
    <property type="entry name" value="CheY-like"/>
    <property type="match status" value="1"/>
</dbReference>
<dbReference type="FunFam" id="3.40.50.300:FF:000006">
    <property type="entry name" value="DNA-binding transcriptional regulator NtrC"/>
    <property type="match status" value="1"/>
</dbReference>
<dbReference type="PROSITE" id="PS50110">
    <property type="entry name" value="RESPONSE_REGULATORY"/>
    <property type="match status" value="1"/>
</dbReference>
<dbReference type="PROSITE" id="PS00675">
    <property type="entry name" value="SIGMA54_INTERACT_1"/>
    <property type="match status" value="1"/>
</dbReference>
<feature type="domain" description="Sigma-54 factor interaction" evidence="3">
    <location>
        <begin position="146"/>
        <end position="374"/>
    </location>
</feature>
<dbReference type="PROSITE" id="PS50045">
    <property type="entry name" value="SIGMA54_INTERACT_4"/>
    <property type="match status" value="1"/>
</dbReference>
<evidence type="ECO:0000259" key="4">
    <source>
        <dbReference type="PROSITE" id="PS50110"/>
    </source>
</evidence>
<evidence type="ECO:0008006" key="6">
    <source>
        <dbReference type="Google" id="ProtNLM"/>
    </source>
</evidence>
<dbReference type="EMBL" id="LAZR01048907">
    <property type="protein sequence ID" value="KKK90863.1"/>
    <property type="molecule type" value="Genomic_DNA"/>
</dbReference>
<dbReference type="AlphaFoldDB" id="A0A0F8ZAW4"/>
<dbReference type="Gene3D" id="3.40.50.2300">
    <property type="match status" value="1"/>
</dbReference>
<comment type="caution">
    <text evidence="5">The sequence shown here is derived from an EMBL/GenBank/DDBJ whole genome shotgun (WGS) entry which is preliminary data.</text>
</comment>
<organism evidence="5">
    <name type="scientific">marine sediment metagenome</name>
    <dbReference type="NCBI Taxonomy" id="412755"/>
    <lineage>
        <taxon>unclassified sequences</taxon>
        <taxon>metagenomes</taxon>
        <taxon>ecological metagenomes</taxon>
    </lineage>
</organism>
<evidence type="ECO:0000256" key="1">
    <source>
        <dbReference type="ARBA" id="ARBA00022741"/>
    </source>
</evidence>
<dbReference type="SMART" id="SM00382">
    <property type="entry name" value="AAA"/>
    <property type="match status" value="1"/>
</dbReference>
<dbReference type="SUPFAM" id="SSF52540">
    <property type="entry name" value="P-loop containing nucleoside triphosphate hydrolases"/>
    <property type="match status" value="1"/>
</dbReference>
<dbReference type="InterPro" id="IPR002078">
    <property type="entry name" value="Sigma_54_int"/>
</dbReference>
<dbReference type="InterPro" id="IPR011006">
    <property type="entry name" value="CheY-like_superfamily"/>
</dbReference>
<sequence length="430" mass="47601">PVLIVDDEPYILLSLSGALESNGINNIVTCRDGRQVMKILSSRAVDVLLLDLNMPHISGKELLPEIRLEYPDIPVIIITGITEVAVAVECMKMGVFDYLVKTIEEKKLQTTVSRAIEIRELKRENKSLSRHLINQELEQPEAFRSIVTNNPGMYSLLMYVESIAHTPQTVLLTGETGVGKDLFAAAIHTISGREGEFVPVNIAGLDDGMFTDTLFGHLKGAYTGADQGRKGLIESASAGTLFLDEIGDLNTASQVKLLRLLETGQYYPLGSDLAKRTAARIIVSTNRDLNTEMSEGRFRKDLYYRLNTHHIHVPPLRERPDDLPLLLAHFLDQAARELGKTIPKIPAELLAFLKSYSFPGNVRELKSLIYDALNRHRSGALSLQIFEAAIGELNVSAAPAAGEEFFAVSDRFPTIRQAIENLIEKAMIRA</sequence>
<dbReference type="PANTHER" id="PTHR32071">
    <property type="entry name" value="TRANSCRIPTIONAL REGULATORY PROTEIN"/>
    <property type="match status" value="1"/>
</dbReference>
<dbReference type="InterPro" id="IPR003593">
    <property type="entry name" value="AAA+_ATPase"/>
</dbReference>
<dbReference type="InterPro" id="IPR025662">
    <property type="entry name" value="Sigma_54_int_dom_ATP-bd_1"/>
</dbReference>
<accession>A0A0F8ZAW4</accession>
<dbReference type="SMART" id="SM00448">
    <property type="entry name" value="REC"/>
    <property type="match status" value="1"/>
</dbReference>
<gene>
    <name evidence="5" type="ORF">LCGC14_2718730</name>
</gene>
<evidence type="ECO:0000313" key="5">
    <source>
        <dbReference type="EMBL" id="KKK90863.1"/>
    </source>
</evidence>
<dbReference type="GO" id="GO:0006355">
    <property type="term" value="P:regulation of DNA-templated transcription"/>
    <property type="evidence" value="ECO:0007669"/>
    <property type="project" value="InterPro"/>
</dbReference>
<protein>
    <recommendedName>
        <fullName evidence="6">Response regulatory domain-containing protein</fullName>
    </recommendedName>
</protein>